<gene>
    <name evidence="8" type="ORF">FJT64_024370</name>
</gene>
<evidence type="ECO:0000256" key="4">
    <source>
        <dbReference type="ARBA" id="ARBA00022989"/>
    </source>
</evidence>
<dbReference type="Gene3D" id="1.20.1070.10">
    <property type="entry name" value="Rhodopsin 7-helix transmembrane proteins"/>
    <property type="match status" value="1"/>
</dbReference>
<feature type="domain" description="G-protein coupled receptors family 1 profile" evidence="7">
    <location>
        <begin position="1"/>
        <end position="236"/>
    </location>
</feature>
<dbReference type="AlphaFoldDB" id="A0A6A4WCJ7"/>
<comment type="similarity">
    <text evidence="2">Belongs to the G-protein coupled receptor 1 family.</text>
</comment>
<dbReference type="GO" id="GO:0004930">
    <property type="term" value="F:G protein-coupled receptor activity"/>
    <property type="evidence" value="ECO:0007669"/>
    <property type="project" value="InterPro"/>
</dbReference>
<dbReference type="PROSITE" id="PS50262">
    <property type="entry name" value="G_PROTEIN_RECEP_F1_2"/>
    <property type="match status" value="1"/>
</dbReference>
<evidence type="ECO:0000259" key="7">
    <source>
        <dbReference type="PROSITE" id="PS50262"/>
    </source>
</evidence>
<feature type="transmembrane region" description="Helical" evidence="6">
    <location>
        <begin position="75"/>
        <end position="97"/>
    </location>
</feature>
<evidence type="ECO:0000256" key="6">
    <source>
        <dbReference type="SAM" id="Phobius"/>
    </source>
</evidence>
<evidence type="ECO:0000313" key="8">
    <source>
        <dbReference type="EMBL" id="KAF0303723.1"/>
    </source>
</evidence>
<keyword evidence="5 6" id="KW-0472">Membrane</keyword>
<keyword evidence="4 6" id="KW-1133">Transmembrane helix</keyword>
<dbReference type="InterPro" id="IPR017452">
    <property type="entry name" value="GPCR_Rhodpsn_7TM"/>
</dbReference>
<evidence type="ECO:0000256" key="3">
    <source>
        <dbReference type="ARBA" id="ARBA00022692"/>
    </source>
</evidence>
<dbReference type="CDD" id="cd00637">
    <property type="entry name" value="7tm_classA_rhodopsin-like"/>
    <property type="match status" value="1"/>
</dbReference>
<accession>A0A6A4WCJ7</accession>
<dbReference type="GO" id="GO:0016020">
    <property type="term" value="C:membrane"/>
    <property type="evidence" value="ECO:0007669"/>
    <property type="project" value="UniProtKB-SubCell"/>
</dbReference>
<evidence type="ECO:0000313" key="9">
    <source>
        <dbReference type="Proteomes" id="UP000440578"/>
    </source>
</evidence>
<dbReference type="Pfam" id="PF00001">
    <property type="entry name" value="7tm_1"/>
    <property type="match status" value="1"/>
</dbReference>
<organism evidence="8 9">
    <name type="scientific">Amphibalanus amphitrite</name>
    <name type="common">Striped barnacle</name>
    <name type="synonym">Balanus amphitrite</name>
    <dbReference type="NCBI Taxonomy" id="1232801"/>
    <lineage>
        <taxon>Eukaryota</taxon>
        <taxon>Metazoa</taxon>
        <taxon>Ecdysozoa</taxon>
        <taxon>Arthropoda</taxon>
        <taxon>Crustacea</taxon>
        <taxon>Multicrustacea</taxon>
        <taxon>Cirripedia</taxon>
        <taxon>Thoracica</taxon>
        <taxon>Thoracicalcarea</taxon>
        <taxon>Balanomorpha</taxon>
        <taxon>Balanoidea</taxon>
        <taxon>Balanidae</taxon>
        <taxon>Amphibalaninae</taxon>
        <taxon>Amphibalanus</taxon>
    </lineage>
</organism>
<evidence type="ECO:0000256" key="5">
    <source>
        <dbReference type="ARBA" id="ARBA00023136"/>
    </source>
</evidence>
<evidence type="ECO:0000256" key="1">
    <source>
        <dbReference type="ARBA" id="ARBA00004370"/>
    </source>
</evidence>
<comment type="subcellular location">
    <subcellularLocation>
        <location evidence="1">Membrane</location>
    </subcellularLocation>
</comment>
<protein>
    <recommendedName>
        <fullName evidence="7">G-protein coupled receptors family 1 profile domain-containing protein</fullName>
    </recommendedName>
</protein>
<dbReference type="SUPFAM" id="SSF81321">
    <property type="entry name" value="Family A G protein-coupled receptor-like"/>
    <property type="match status" value="1"/>
</dbReference>
<dbReference type="InterPro" id="IPR000276">
    <property type="entry name" value="GPCR_Rhodpsn"/>
</dbReference>
<keyword evidence="9" id="KW-1185">Reference proteome</keyword>
<dbReference type="EMBL" id="VIIS01000921">
    <property type="protein sequence ID" value="KAF0303723.1"/>
    <property type="molecule type" value="Genomic_DNA"/>
</dbReference>
<dbReference type="Proteomes" id="UP000440578">
    <property type="component" value="Unassembled WGS sequence"/>
</dbReference>
<feature type="transmembrane region" description="Helical" evidence="6">
    <location>
        <begin position="7"/>
        <end position="27"/>
    </location>
</feature>
<comment type="caution">
    <text evidence="8">The sequence shown here is derived from an EMBL/GenBank/DDBJ whole genome shotgun (WGS) entry which is preliminary data.</text>
</comment>
<reference evidence="8 9" key="1">
    <citation type="submission" date="2019-07" db="EMBL/GenBank/DDBJ databases">
        <title>Draft genome assembly of a fouling barnacle, Amphibalanus amphitrite (Darwin, 1854): The first reference genome for Thecostraca.</title>
        <authorList>
            <person name="Kim W."/>
        </authorList>
    </citation>
    <scope>NUCLEOTIDE SEQUENCE [LARGE SCALE GENOMIC DNA]</scope>
    <source>
        <strain evidence="8">SNU_AA5</strain>
        <tissue evidence="8">Soma without cirri and trophi</tissue>
    </source>
</reference>
<keyword evidence="3 6" id="KW-0812">Transmembrane</keyword>
<feature type="transmembrane region" description="Helical" evidence="6">
    <location>
        <begin position="216"/>
        <end position="237"/>
    </location>
</feature>
<evidence type="ECO:0000256" key="2">
    <source>
        <dbReference type="ARBA" id="ARBA00010663"/>
    </source>
</evidence>
<sequence>MALCLLDCFLGCSIGAMVVTIVIYQGISDAPCLVFEALVNGTMHTISALMLALSRDRFRSVRDPIGYRAAVRRSVVWRHLALAVLYGLTLGGGAFVASRRYLGSGLQLYTPLCDTFDWLLDPLNRPVALVSVSGNIVVDFGTIVYNARIMHCAWKAKNEIVGMAGAQRNLTEEAQRRRNMKIVVFTFKLACLFVGCSLPYKVAILLYGLGLSVPRLVFDLLGLIRILYHVVDGWIVCTNSELLEAMKLMLCPCGNGE</sequence>
<feature type="transmembrane region" description="Helical" evidence="6">
    <location>
        <begin position="33"/>
        <end position="54"/>
    </location>
</feature>
<proteinExistence type="inferred from homology"/>
<feature type="transmembrane region" description="Helical" evidence="6">
    <location>
        <begin position="127"/>
        <end position="147"/>
    </location>
</feature>
<name>A0A6A4WCJ7_AMPAM</name>
<feature type="transmembrane region" description="Helical" evidence="6">
    <location>
        <begin position="185"/>
        <end position="210"/>
    </location>
</feature>